<dbReference type="GO" id="GO:0006487">
    <property type="term" value="P:protein N-linked glycosylation"/>
    <property type="evidence" value="ECO:0007669"/>
    <property type="project" value="TreeGrafter"/>
</dbReference>
<dbReference type="RefSeq" id="WP_137099502.1">
    <property type="nucleotide sequence ID" value="NZ_CP039865.1"/>
</dbReference>
<dbReference type="PANTHER" id="PTHR31834">
    <property type="entry name" value="INITIATION-SPECIFIC ALPHA-1,6-MANNOSYLTRANSFERASE"/>
    <property type="match status" value="1"/>
</dbReference>
<evidence type="ECO:0000313" key="2">
    <source>
        <dbReference type="Proteomes" id="UP000298588"/>
    </source>
</evidence>
<organism evidence="1 2">
    <name type="scientific">Phreatobacter aquaticus</name>
    <dbReference type="NCBI Taxonomy" id="2570229"/>
    <lineage>
        <taxon>Bacteria</taxon>
        <taxon>Pseudomonadati</taxon>
        <taxon>Pseudomonadota</taxon>
        <taxon>Alphaproteobacteria</taxon>
        <taxon>Hyphomicrobiales</taxon>
        <taxon>Phreatobacteraceae</taxon>
        <taxon>Phreatobacter</taxon>
    </lineage>
</organism>
<dbReference type="Gene3D" id="3.90.550.20">
    <property type="match status" value="1"/>
</dbReference>
<dbReference type="Pfam" id="PF04488">
    <property type="entry name" value="Gly_transf_sug"/>
    <property type="match status" value="1"/>
</dbReference>
<protein>
    <recommendedName>
        <fullName evidence="3">Glycosyl transferase</fullName>
    </recommendedName>
</protein>
<dbReference type="KEGG" id="paqt:E8L99_10610"/>
<dbReference type="PANTHER" id="PTHR31834:SF1">
    <property type="entry name" value="INITIATION-SPECIFIC ALPHA-1,6-MANNOSYLTRANSFERASE"/>
    <property type="match status" value="1"/>
</dbReference>
<dbReference type="Proteomes" id="UP000298588">
    <property type="component" value="Chromosome"/>
</dbReference>
<sequence>MIPPILHQTWKSTELPADLRAMQASFLALNPTMELRFYDDDRMRDFVRDAFPDYLQIFDELAFPVLKADLFRLLAVLKVGGFYADMDMECLAPLSQFYGSDSAIFGVEAHVTRTRQQELGYDQPFQIANCIFAAPPGHPFLRSVVDRVVDHLRTRSVARIGDIEDATGPKALTRIFYAERPKDVRVLKQICWVPPDVFADFAPTRARVMCRHHFLGSWKGEGPGPSLKRRLIERNRLPNPFPTSIWHDFGWS</sequence>
<dbReference type="SUPFAM" id="SSF53448">
    <property type="entry name" value="Nucleotide-diphospho-sugar transferases"/>
    <property type="match status" value="1"/>
</dbReference>
<dbReference type="AlphaFoldDB" id="A0A4D7QDU1"/>
<dbReference type="InterPro" id="IPR007577">
    <property type="entry name" value="GlycoTrfase_DXD_sugar-bd_CS"/>
</dbReference>
<proteinExistence type="predicted"/>
<name>A0A4D7QDU1_9HYPH</name>
<reference evidence="1 2" key="1">
    <citation type="submission" date="2019-04" db="EMBL/GenBank/DDBJ databases">
        <title>Phreatobacter aquaticus sp. nov.</title>
        <authorList>
            <person name="Choi A."/>
            <person name="Baek K."/>
        </authorList>
    </citation>
    <scope>NUCLEOTIDE SEQUENCE [LARGE SCALE GENOMIC DNA]</scope>
    <source>
        <strain evidence="1 2">NMCR1094</strain>
    </source>
</reference>
<evidence type="ECO:0000313" key="1">
    <source>
        <dbReference type="EMBL" id="QCK86170.1"/>
    </source>
</evidence>
<dbReference type="GO" id="GO:0000009">
    <property type="term" value="F:alpha-1,6-mannosyltransferase activity"/>
    <property type="evidence" value="ECO:0007669"/>
    <property type="project" value="InterPro"/>
</dbReference>
<gene>
    <name evidence="1" type="ORF">E8L99_10610</name>
</gene>
<dbReference type="EMBL" id="CP039865">
    <property type="protein sequence ID" value="QCK86170.1"/>
    <property type="molecule type" value="Genomic_DNA"/>
</dbReference>
<evidence type="ECO:0008006" key="3">
    <source>
        <dbReference type="Google" id="ProtNLM"/>
    </source>
</evidence>
<dbReference type="InterPro" id="IPR029044">
    <property type="entry name" value="Nucleotide-diphossugar_trans"/>
</dbReference>
<accession>A0A4D7QDU1</accession>
<dbReference type="InterPro" id="IPR039367">
    <property type="entry name" value="Och1-like"/>
</dbReference>
<dbReference type="OrthoDB" id="277808at2"/>
<keyword evidence="2" id="KW-1185">Reference proteome</keyword>